<evidence type="ECO:0000313" key="2">
    <source>
        <dbReference type="Proteomes" id="UP000061382"/>
    </source>
</evidence>
<dbReference type="Proteomes" id="UP000061382">
    <property type="component" value="Chromosome"/>
</dbReference>
<accession>A0A0P0CGG8</accession>
<protein>
    <recommendedName>
        <fullName evidence="3">Lipoprotein</fullName>
    </recommendedName>
</protein>
<proteinExistence type="predicted"/>
<dbReference type="RefSeq" id="WP_062545667.1">
    <property type="nucleotide sequence ID" value="NZ_CP012643.1"/>
</dbReference>
<dbReference type="EMBL" id="CP012643">
    <property type="protein sequence ID" value="ALJ01032.1"/>
    <property type="molecule type" value="Genomic_DNA"/>
</dbReference>
<sequence>MNKYTWLVGFMTFILVTACESRKPIQEKQQVPSSQNEVKTGPPTSTILSVDTIRETQEPFKRAEYPYQKSQFEFKAGSDTYKAVTESYSLNDSSLTEVHRDSVQGKLTAVRIIKAHNHVYHINLTKNGKPVYSKRFTKQDFLKLENDGFIIESVPMAPEFRGITQDGRVLFDIWFGLPFSDFGSISFFSTDLKGNLLQLESYSSTGGNGCDGQVHTNPNRKYFLTCHTLYGPNGYSFEFGKPDMVTARFISDTTFFALYDYVQWSFDKKKKEWDSTYDRKTKNLIFYHVNGRKLASYRYDGFFNELDYGVPVLEVKGLGKLYLLDDERKSIHSFSTLNPDKSEIIPFTSLKKLKKRSTGEKWKEVTIDRTFFGKRYSFYFSADTLKAYFVKESS</sequence>
<dbReference type="PATRIC" id="fig|512763.3.peg.4634"/>
<evidence type="ECO:0000313" key="1">
    <source>
        <dbReference type="EMBL" id="ALJ01032.1"/>
    </source>
</evidence>
<evidence type="ECO:0008006" key="3">
    <source>
        <dbReference type="Google" id="ProtNLM"/>
    </source>
</evidence>
<gene>
    <name evidence="1" type="ORF">DC20_21095</name>
</gene>
<keyword evidence="2" id="KW-1185">Reference proteome</keyword>
<reference evidence="1 2" key="1">
    <citation type="submission" date="2015-08" db="EMBL/GenBank/DDBJ databases">
        <title>Complete genome sequence of Rufibacter tibetensis strain 1351t, a radiation-resistant bacterium from tibet plateau.</title>
        <authorList>
            <person name="Dai J."/>
        </authorList>
    </citation>
    <scope>NUCLEOTIDE SEQUENCE [LARGE SCALE GENOMIC DNA]</scope>
    <source>
        <strain evidence="1 2">1351</strain>
    </source>
</reference>
<name>A0A0P0CGG8_9BACT</name>
<dbReference type="KEGG" id="rti:DC20_21095"/>
<organism evidence="1 2">
    <name type="scientific">Rufibacter tibetensis</name>
    <dbReference type="NCBI Taxonomy" id="512763"/>
    <lineage>
        <taxon>Bacteria</taxon>
        <taxon>Pseudomonadati</taxon>
        <taxon>Bacteroidota</taxon>
        <taxon>Cytophagia</taxon>
        <taxon>Cytophagales</taxon>
        <taxon>Hymenobacteraceae</taxon>
        <taxon>Rufibacter</taxon>
    </lineage>
</organism>
<dbReference type="OrthoDB" id="891552at2"/>
<dbReference type="AlphaFoldDB" id="A0A0P0CGG8"/>
<dbReference type="PROSITE" id="PS51257">
    <property type="entry name" value="PROKAR_LIPOPROTEIN"/>
    <property type="match status" value="1"/>
</dbReference>